<feature type="region of interest" description="Disordered" evidence="1">
    <location>
        <begin position="224"/>
        <end position="257"/>
    </location>
</feature>
<name>A0A1A9A3W7_9ACTN</name>
<dbReference type="PATRIC" id="fig|261654.4.peg.4998"/>
<evidence type="ECO:0000313" key="3">
    <source>
        <dbReference type="Proteomes" id="UP000199385"/>
    </source>
</evidence>
<keyword evidence="3" id="KW-1185">Reference proteome</keyword>
<feature type="region of interest" description="Disordered" evidence="1">
    <location>
        <begin position="152"/>
        <end position="176"/>
    </location>
</feature>
<feature type="compositionally biased region" description="Basic residues" evidence="1">
    <location>
        <begin position="243"/>
        <end position="252"/>
    </location>
</feature>
<organism evidence="2 3">
    <name type="scientific">Micromonospora auratinigra</name>
    <dbReference type="NCBI Taxonomy" id="261654"/>
    <lineage>
        <taxon>Bacteria</taxon>
        <taxon>Bacillati</taxon>
        <taxon>Actinomycetota</taxon>
        <taxon>Actinomycetes</taxon>
        <taxon>Micromonosporales</taxon>
        <taxon>Micromonosporaceae</taxon>
        <taxon>Micromonospora</taxon>
    </lineage>
</organism>
<evidence type="ECO:0000313" key="2">
    <source>
        <dbReference type="EMBL" id="SBT50867.1"/>
    </source>
</evidence>
<feature type="region of interest" description="Disordered" evidence="1">
    <location>
        <begin position="277"/>
        <end position="301"/>
    </location>
</feature>
<reference evidence="3" key="1">
    <citation type="submission" date="2016-06" db="EMBL/GenBank/DDBJ databases">
        <authorList>
            <person name="Varghese N."/>
            <person name="Submissions Spin"/>
        </authorList>
    </citation>
    <scope>NUCLEOTIDE SEQUENCE [LARGE SCALE GENOMIC DNA]</scope>
    <source>
        <strain evidence="3">DSM 44815</strain>
    </source>
</reference>
<dbReference type="EMBL" id="LT594323">
    <property type="protein sequence ID" value="SBT50867.1"/>
    <property type="molecule type" value="Genomic_DNA"/>
</dbReference>
<sequence>MTPVASSTRYGGGGDARGLLDAVRRRRGDARGLLDAERLRRGGRGRRDRRRDAGNGVWLRHHRSRVGPRRGRLRRLDEVAGLDDGALDDDRREAAARGGWCRDRLGDRRGQFLRVGRGSARGGGTGALLGVLGLVGEGTAARQRLGRLLGGQRRRRGAEGPGRLLRPAHRNGLGRVPVVGTERPGRVLRHRLVERSTARERLSTPGEPGRRGGALPVAVRLVQWGRSPRGAPRRRLEEGPGRGRSRRGRATVRRSDPAAAVEGVRLVRPSAQIADPAGQAVRSGLRDGSRPDGGAAVGGRGEVTATAEEAVEGGAVRLAGTGTAGRLTAGTLGGLTVGRLRTP</sequence>
<accession>A0A1A9A3W7</accession>
<proteinExistence type="predicted"/>
<evidence type="ECO:0000256" key="1">
    <source>
        <dbReference type="SAM" id="MobiDB-lite"/>
    </source>
</evidence>
<dbReference type="STRING" id="261654.GA0070611_4930"/>
<dbReference type="Proteomes" id="UP000199385">
    <property type="component" value="Chromosome I"/>
</dbReference>
<protein>
    <submittedName>
        <fullName evidence="2">Uncharacterized protein</fullName>
    </submittedName>
</protein>
<dbReference type="AlphaFoldDB" id="A0A1A9A3W7"/>
<gene>
    <name evidence="2" type="ORF">GA0070611_4930</name>
</gene>